<dbReference type="PROSITE" id="PS50076">
    <property type="entry name" value="DNAJ_2"/>
    <property type="match status" value="1"/>
</dbReference>
<sequence>MDVAEKKLSMNDYFGAKKFVNKAQNLYPELDGLKQVLTMIHVYISASKKTKGEADWYRVFGVDPLADDETVKKQYKKLALLLHPDKNKCNGAEEAFKLVSEAWCLLSDKAKRIAYDQKWKTKTGMQRPPNPHKPRSNTPAPADWSQKNRNAGVDPSGSNKPKPPPADWSQKHVDMFWTMCNECKTQCRLVRDHRLNKVILCPNCGQSFTATEITQWSSPQQQQQQQRSAETKARNKTKKVASGSWINVSPANSKTQKTPHDSAKSQATNNNTNEASSSSSPSATKKPKLIIFFNRDCRLLRWYRTLQIGVFVTDPHRFQDSPAIIERTI</sequence>
<dbReference type="InterPro" id="IPR056988">
    <property type="entry name" value="Zn_ribbon_pln"/>
</dbReference>
<dbReference type="PANTHER" id="PTHR44137">
    <property type="entry name" value="BNAC03G44070D PROTEIN"/>
    <property type="match status" value="1"/>
</dbReference>
<feature type="domain" description="J" evidence="2">
    <location>
        <begin position="55"/>
        <end position="119"/>
    </location>
</feature>
<protein>
    <recommendedName>
        <fullName evidence="2">J domain-containing protein</fullName>
    </recommendedName>
</protein>
<dbReference type="SMART" id="SM00271">
    <property type="entry name" value="DnaJ"/>
    <property type="match status" value="1"/>
</dbReference>
<evidence type="ECO:0000313" key="3">
    <source>
        <dbReference type="EMBL" id="KFK41766.1"/>
    </source>
</evidence>
<evidence type="ECO:0000256" key="1">
    <source>
        <dbReference type="SAM" id="MobiDB-lite"/>
    </source>
</evidence>
<accession>A0A087HI14</accession>
<dbReference type="InterPro" id="IPR036869">
    <property type="entry name" value="J_dom_sf"/>
</dbReference>
<dbReference type="Pfam" id="PF00226">
    <property type="entry name" value="DnaJ"/>
    <property type="match status" value="1"/>
</dbReference>
<organism evidence="3 4">
    <name type="scientific">Arabis alpina</name>
    <name type="common">Alpine rock-cress</name>
    <dbReference type="NCBI Taxonomy" id="50452"/>
    <lineage>
        <taxon>Eukaryota</taxon>
        <taxon>Viridiplantae</taxon>
        <taxon>Streptophyta</taxon>
        <taxon>Embryophyta</taxon>
        <taxon>Tracheophyta</taxon>
        <taxon>Spermatophyta</taxon>
        <taxon>Magnoliopsida</taxon>
        <taxon>eudicotyledons</taxon>
        <taxon>Gunneridae</taxon>
        <taxon>Pentapetalae</taxon>
        <taxon>rosids</taxon>
        <taxon>malvids</taxon>
        <taxon>Brassicales</taxon>
        <taxon>Brassicaceae</taxon>
        <taxon>Arabideae</taxon>
        <taxon>Arabis</taxon>
    </lineage>
</organism>
<dbReference type="Pfam" id="PF23551">
    <property type="entry name" value="Zn_ribbon_20"/>
    <property type="match status" value="1"/>
</dbReference>
<dbReference type="PRINTS" id="PR00625">
    <property type="entry name" value="JDOMAIN"/>
</dbReference>
<dbReference type="OMA" id="CYMQYEY"/>
<dbReference type="eggNOG" id="ENOG502QQV4">
    <property type="taxonomic scope" value="Eukaryota"/>
</dbReference>
<proteinExistence type="predicted"/>
<evidence type="ECO:0000259" key="2">
    <source>
        <dbReference type="PROSITE" id="PS50076"/>
    </source>
</evidence>
<keyword evidence="4" id="KW-1185">Reference proteome</keyword>
<name>A0A087HI14_ARAAL</name>
<dbReference type="Gramene" id="KFK41766">
    <property type="protein sequence ID" value="KFK41766"/>
    <property type="gene ID" value="AALP_AA2G169400"/>
</dbReference>
<dbReference type="InterPro" id="IPR001623">
    <property type="entry name" value="DnaJ_domain"/>
</dbReference>
<dbReference type="Gene3D" id="1.10.287.110">
    <property type="entry name" value="DnaJ domain"/>
    <property type="match status" value="1"/>
</dbReference>
<dbReference type="AlphaFoldDB" id="A0A087HI14"/>
<dbReference type="OrthoDB" id="10250354at2759"/>
<dbReference type="Proteomes" id="UP000029120">
    <property type="component" value="Chromosome 2"/>
</dbReference>
<feature type="region of interest" description="Disordered" evidence="1">
    <location>
        <begin position="119"/>
        <end position="169"/>
    </location>
</feature>
<gene>
    <name evidence="3" type="ordered locus">AALP_Aa2g169400</name>
</gene>
<feature type="compositionally biased region" description="Polar residues" evidence="1">
    <location>
        <begin position="244"/>
        <end position="256"/>
    </location>
</feature>
<evidence type="ECO:0000313" key="4">
    <source>
        <dbReference type="Proteomes" id="UP000029120"/>
    </source>
</evidence>
<reference evidence="4" key="1">
    <citation type="journal article" date="2015" name="Nat. Plants">
        <title>Genome expansion of Arabis alpina linked with retrotransposition and reduced symmetric DNA methylation.</title>
        <authorList>
            <person name="Willing E.M."/>
            <person name="Rawat V."/>
            <person name="Mandakova T."/>
            <person name="Maumus F."/>
            <person name="James G.V."/>
            <person name="Nordstroem K.J."/>
            <person name="Becker C."/>
            <person name="Warthmann N."/>
            <person name="Chica C."/>
            <person name="Szarzynska B."/>
            <person name="Zytnicki M."/>
            <person name="Albani M.C."/>
            <person name="Kiefer C."/>
            <person name="Bergonzi S."/>
            <person name="Castaings L."/>
            <person name="Mateos J.L."/>
            <person name="Berns M.C."/>
            <person name="Bujdoso N."/>
            <person name="Piofczyk T."/>
            <person name="de Lorenzo L."/>
            <person name="Barrero-Sicilia C."/>
            <person name="Mateos I."/>
            <person name="Piednoel M."/>
            <person name="Hagmann J."/>
            <person name="Chen-Min-Tao R."/>
            <person name="Iglesias-Fernandez R."/>
            <person name="Schuster S.C."/>
            <person name="Alonso-Blanco C."/>
            <person name="Roudier F."/>
            <person name="Carbonero P."/>
            <person name="Paz-Ares J."/>
            <person name="Davis S.J."/>
            <person name="Pecinka A."/>
            <person name="Quesneville H."/>
            <person name="Colot V."/>
            <person name="Lysak M.A."/>
            <person name="Weigel D."/>
            <person name="Coupland G."/>
            <person name="Schneeberger K."/>
        </authorList>
    </citation>
    <scope>NUCLEOTIDE SEQUENCE [LARGE SCALE GENOMIC DNA]</scope>
    <source>
        <strain evidence="4">cv. Pajares</strain>
    </source>
</reference>
<feature type="region of interest" description="Disordered" evidence="1">
    <location>
        <begin position="215"/>
        <end position="284"/>
    </location>
</feature>
<dbReference type="PANTHER" id="PTHR44137:SF23">
    <property type="entry name" value="CHAPERONE DNAJ-DOMAIN SUPERFAMILY PROTEIN"/>
    <property type="match status" value="1"/>
</dbReference>
<dbReference type="EMBL" id="CM002870">
    <property type="protein sequence ID" value="KFK41766.1"/>
    <property type="molecule type" value="Genomic_DNA"/>
</dbReference>
<dbReference type="SUPFAM" id="SSF46565">
    <property type="entry name" value="Chaperone J-domain"/>
    <property type="match status" value="1"/>
</dbReference>
<dbReference type="CDD" id="cd06257">
    <property type="entry name" value="DnaJ"/>
    <property type="match status" value="1"/>
</dbReference>
<feature type="compositionally biased region" description="Low complexity" evidence="1">
    <location>
        <begin position="265"/>
        <end position="284"/>
    </location>
</feature>